<accession>A0AAQ3U8K2</accession>
<evidence type="ECO:0000313" key="3">
    <source>
        <dbReference type="Proteomes" id="UP001341281"/>
    </source>
</evidence>
<dbReference type="EMBL" id="CP144751">
    <property type="protein sequence ID" value="WVZ86798.1"/>
    <property type="molecule type" value="Genomic_DNA"/>
</dbReference>
<name>A0AAQ3U8K2_PASNO</name>
<protein>
    <submittedName>
        <fullName evidence="2">Uncharacterized protein</fullName>
    </submittedName>
</protein>
<proteinExistence type="predicted"/>
<dbReference type="Proteomes" id="UP001341281">
    <property type="component" value="Chromosome 07"/>
</dbReference>
<keyword evidence="3" id="KW-1185">Reference proteome</keyword>
<gene>
    <name evidence="2" type="ORF">U9M48_033529</name>
</gene>
<organism evidence="2 3">
    <name type="scientific">Paspalum notatum var. saurae</name>
    <dbReference type="NCBI Taxonomy" id="547442"/>
    <lineage>
        <taxon>Eukaryota</taxon>
        <taxon>Viridiplantae</taxon>
        <taxon>Streptophyta</taxon>
        <taxon>Embryophyta</taxon>
        <taxon>Tracheophyta</taxon>
        <taxon>Spermatophyta</taxon>
        <taxon>Magnoliopsida</taxon>
        <taxon>Liliopsida</taxon>
        <taxon>Poales</taxon>
        <taxon>Poaceae</taxon>
        <taxon>PACMAD clade</taxon>
        <taxon>Panicoideae</taxon>
        <taxon>Andropogonodae</taxon>
        <taxon>Paspaleae</taxon>
        <taxon>Paspalinae</taxon>
        <taxon>Paspalum</taxon>
    </lineage>
</organism>
<reference evidence="2 3" key="1">
    <citation type="submission" date="2024-02" db="EMBL/GenBank/DDBJ databases">
        <title>High-quality chromosome-scale genome assembly of Pensacola bahiagrass (Paspalum notatum Flugge var. saurae).</title>
        <authorList>
            <person name="Vega J.M."/>
            <person name="Podio M."/>
            <person name="Orjuela J."/>
            <person name="Siena L.A."/>
            <person name="Pessino S.C."/>
            <person name="Combes M.C."/>
            <person name="Mariac C."/>
            <person name="Albertini E."/>
            <person name="Pupilli F."/>
            <person name="Ortiz J.P.A."/>
            <person name="Leblanc O."/>
        </authorList>
    </citation>
    <scope>NUCLEOTIDE SEQUENCE [LARGE SCALE GENOMIC DNA]</scope>
    <source>
        <strain evidence="2">R1</strain>
        <tissue evidence="2">Leaf</tissue>
    </source>
</reference>
<evidence type="ECO:0000256" key="1">
    <source>
        <dbReference type="SAM" id="MobiDB-lite"/>
    </source>
</evidence>
<feature type="compositionally biased region" description="Basic and acidic residues" evidence="1">
    <location>
        <begin position="378"/>
        <end position="399"/>
    </location>
</feature>
<feature type="region of interest" description="Disordered" evidence="1">
    <location>
        <begin position="371"/>
        <end position="399"/>
    </location>
</feature>
<evidence type="ECO:0000313" key="2">
    <source>
        <dbReference type="EMBL" id="WVZ86798.1"/>
    </source>
</evidence>
<dbReference type="AlphaFoldDB" id="A0AAQ3U8K2"/>
<sequence>MALTMIQTDPINRCGIFPPFVASTRRTYVRYVYLVMYAMKSSRSFREFPPSATEARTASPSSLARCRTALPLSDSIASSMTFWISCAGTTSLCFSQGLTRKPALRYLHRSSESHGWSECIGQASTGLPWLRLSMVEFQPQWLMKAAVAPCARISSCGAHPVTTTPTPSELGVPALAGLDENVGAVGVAQHPDEALLAALEGRGELGDLLGAEARRRAERDVKHGRRRLAIEPLEAPVPRLARRRPGVRVEQRVQRPDPEEPLSLELRVRGEDVDELAFQRAARVHDHAGDGRALLLLLHLDEEIHELLGHADVGGEELEAVVSQQRVPRVQPPDVVRDGDALQAEGLAVAEPRGLGGGEGVEAVEDDHHAAVGGGEAAEERRERGARGGGEGLEHGHEVVRERRRRGGVRRRGVVLSDVEVVELDGAERAGVPAVHARARLADVRRRRRVVHEEAPRREQQRQVQQLVQVALRRERHRHHGDPFGGVNRHIELPKSRRTCASKPGALQFLGN</sequence>